<organism evidence="1 2">
    <name type="scientific">Cordyceps militaris</name>
    <name type="common">Caterpillar fungus</name>
    <name type="synonym">Clavaria militaris</name>
    <dbReference type="NCBI Taxonomy" id="73501"/>
    <lineage>
        <taxon>Eukaryota</taxon>
        <taxon>Fungi</taxon>
        <taxon>Dikarya</taxon>
        <taxon>Ascomycota</taxon>
        <taxon>Pezizomycotina</taxon>
        <taxon>Sordariomycetes</taxon>
        <taxon>Hypocreomycetidae</taxon>
        <taxon>Hypocreales</taxon>
        <taxon>Cordycipitaceae</taxon>
        <taxon>Cordyceps</taxon>
    </lineage>
</organism>
<evidence type="ECO:0000313" key="2">
    <source>
        <dbReference type="Proteomes" id="UP000323067"/>
    </source>
</evidence>
<gene>
    <name evidence="1" type="ORF">A9K55_005875</name>
</gene>
<protein>
    <submittedName>
        <fullName evidence="1">Uncharacterized protein</fullName>
    </submittedName>
</protein>
<dbReference type="VEuPathDB" id="FungiDB:CCM_03092"/>
<dbReference type="EMBL" id="CP023323">
    <property type="protein sequence ID" value="ATY61247.1"/>
    <property type="molecule type" value="Genomic_DNA"/>
</dbReference>
<dbReference type="Proteomes" id="UP000323067">
    <property type="component" value="Chromosome vi"/>
</dbReference>
<accession>A0A2H4SDT3</accession>
<evidence type="ECO:0000313" key="1">
    <source>
        <dbReference type="EMBL" id="ATY61247.1"/>
    </source>
</evidence>
<dbReference type="VEuPathDB" id="FungiDB:A9K55_005875"/>
<dbReference type="AlphaFoldDB" id="A0A2H4SDT3"/>
<reference evidence="1 2" key="1">
    <citation type="journal article" date="2017" name="BMC Genomics">
        <title>Chromosome level assembly and secondary metabolite potential of the parasitic fungus Cordyceps militaris.</title>
        <authorList>
            <person name="Kramer G.J."/>
            <person name="Nodwell J.R."/>
        </authorList>
    </citation>
    <scope>NUCLEOTIDE SEQUENCE [LARGE SCALE GENOMIC DNA]</scope>
    <source>
        <strain evidence="1 2">ATCC 34164</strain>
    </source>
</reference>
<sequence>MRRFAGQDSKKSFVCPYALVEKRSIICRASSVTEAVANCALLPPLLPDRFCTTSCMEARGTWMVIGTPSVVVIARVQHKLDANTSNIGDCDWYQRPTNGRPLSFPLPSATNTFPAEPL</sequence>
<name>A0A2H4SDT3_CORMI</name>
<proteinExistence type="predicted"/>